<accession>A0ABW2RNI4</accession>
<dbReference type="SUPFAM" id="SSF55729">
    <property type="entry name" value="Acyl-CoA N-acyltransferases (Nat)"/>
    <property type="match status" value="1"/>
</dbReference>
<dbReference type="Pfam" id="PF13508">
    <property type="entry name" value="Acetyltransf_7"/>
    <property type="match status" value="1"/>
</dbReference>
<name>A0ABW2RNI4_9BACL</name>
<organism evidence="2 3">
    <name type="scientific">Laceyella putida</name>
    <dbReference type="NCBI Taxonomy" id="110101"/>
    <lineage>
        <taxon>Bacteria</taxon>
        <taxon>Bacillati</taxon>
        <taxon>Bacillota</taxon>
        <taxon>Bacilli</taxon>
        <taxon>Bacillales</taxon>
        <taxon>Thermoactinomycetaceae</taxon>
        <taxon>Laceyella</taxon>
    </lineage>
</organism>
<keyword evidence="3" id="KW-1185">Reference proteome</keyword>
<evidence type="ECO:0000313" key="3">
    <source>
        <dbReference type="Proteomes" id="UP001596500"/>
    </source>
</evidence>
<gene>
    <name evidence="2" type="ORF">ACFQNG_15580</name>
</gene>
<reference evidence="3" key="1">
    <citation type="journal article" date="2019" name="Int. J. Syst. Evol. Microbiol.">
        <title>The Global Catalogue of Microorganisms (GCM) 10K type strain sequencing project: providing services to taxonomists for standard genome sequencing and annotation.</title>
        <authorList>
            <consortium name="The Broad Institute Genomics Platform"/>
            <consortium name="The Broad Institute Genome Sequencing Center for Infectious Disease"/>
            <person name="Wu L."/>
            <person name="Ma J."/>
        </authorList>
    </citation>
    <scope>NUCLEOTIDE SEQUENCE [LARGE SCALE GENOMIC DNA]</scope>
    <source>
        <strain evidence="3">CGMCC 1.12942</strain>
    </source>
</reference>
<sequence length="142" mass="16731">MEWQHKCLPYRISDCKDLLELDAIHALLQSSYWAADRTRDRIEKSIENSLCFGVYNESEQVGFMRVVTDYATFSWICDVIIHPDHRGIGLGKWLMQILVEHEAVRHTLMILGTRDAHGLYEQYGFERREMMSRRPAEKTKNI</sequence>
<dbReference type="EMBL" id="JBHTBW010000052">
    <property type="protein sequence ID" value="MFC7442508.1"/>
    <property type="molecule type" value="Genomic_DNA"/>
</dbReference>
<dbReference type="RefSeq" id="WP_379866419.1">
    <property type="nucleotide sequence ID" value="NZ_JBHTBW010000052.1"/>
</dbReference>
<dbReference type="Gene3D" id="3.40.630.30">
    <property type="match status" value="1"/>
</dbReference>
<feature type="domain" description="N-acetyltransferase" evidence="1">
    <location>
        <begin position="10"/>
        <end position="142"/>
    </location>
</feature>
<keyword evidence="2" id="KW-0012">Acyltransferase</keyword>
<dbReference type="InterPro" id="IPR000182">
    <property type="entry name" value="GNAT_dom"/>
</dbReference>
<evidence type="ECO:0000313" key="2">
    <source>
        <dbReference type="EMBL" id="MFC7442508.1"/>
    </source>
</evidence>
<evidence type="ECO:0000259" key="1">
    <source>
        <dbReference type="PROSITE" id="PS51186"/>
    </source>
</evidence>
<dbReference type="InterPro" id="IPR016181">
    <property type="entry name" value="Acyl_CoA_acyltransferase"/>
</dbReference>
<dbReference type="PROSITE" id="PS51186">
    <property type="entry name" value="GNAT"/>
    <property type="match status" value="1"/>
</dbReference>
<dbReference type="Proteomes" id="UP001596500">
    <property type="component" value="Unassembled WGS sequence"/>
</dbReference>
<dbReference type="EC" id="2.3.-.-" evidence="2"/>
<comment type="caution">
    <text evidence="2">The sequence shown here is derived from an EMBL/GenBank/DDBJ whole genome shotgun (WGS) entry which is preliminary data.</text>
</comment>
<dbReference type="PANTHER" id="PTHR43233">
    <property type="entry name" value="FAMILY N-ACETYLTRANSFERASE, PUTATIVE (AFU_ORTHOLOGUE AFUA_6G03350)-RELATED"/>
    <property type="match status" value="1"/>
</dbReference>
<dbReference type="CDD" id="cd04301">
    <property type="entry name" value="NAT_SF"/>
    <property type="match status" value="1"/>
</dbReference>
<dbReference type="GO" id="GO:0016746">
    <property type="term" value="F:acyltransferase activity"/>
    <property type="evidence" value="ECO:0007669"/>
    <property type="project" value="UniProtKB-KW"/>
</dbReference>
<protein>
    <submittedName>
        <fullName evidence="2">GNAT family N-acetyltransferase</fullName>
        <ecNumber evidence="2">2.3.-.-</ecNumber>
    </submittedName>
</protein>
<dbReference type="PANTHER" id="PTHR43233:SF1">
    <property type="entry name" value="FAMILY N-ACETYLTRANSFERASE, PUTATIVE (AFU_ORTHOLOGUE AFUA_6G03350)-RELATED"/>
    <property type="match status" value="1"/>
</dbReference>
<keyword evidence="2" id="KW-0808">Transferase</keyword>
<proteinExistence type="predicted"/>
<dbReference type="InterPro" id="IPR053144">
    <property type="entry name" value="Acetyltransferase_Butenolide"/>
</dbReference>